<dbReference type="EC" id="2.3.2.27" evidence="3"/>
<evidence type="ECO:0000256" key="9">
    <source>
        <dbReference type="ARBA" id="ARBA00022833"/>
    </source>
</evidence>
<keyword evidence="16" id="KW-1185">Reference proteome</keyword>
<reference evidence="15 16" key="1">
    <citation type="journal article" date="2009" name="Stand. Genomic Sci.">
        <title>Complete genome sequence of Slackia heliotrinireducens type strain (RHS 1).</title>
        <authorList>
            <person name="Pukall R."/>
            <person name="Lapidus A."/>
            <person name="Nolan M."/>
            <person name="Copeland A."/>
            <person name="Glavina Del Rio T."/>
            <person name="Lucas S."/>
            <person name="Chen F."/>
            <person name="Tice H."/>
            <person name="Cheng J.F."/>
            <person name="Chertkov O."/>
            <person name="Bruce D."/>
            <person name="Goodwin L."/>
            <person name="Kuske C."/>
            <person name="Brettin T."/>
            <person name="Detter J.C."/>
            <person name="Han C."/>
            <person name="Pitluck S."/>
            <person name="Pati A."/>
            <person name="Mavrommatis K."/>
            <person name="Ivanova N."/>
            <person name="Ovchinnikova G."/>
            <person name="Chen A."/>
            <person name="Palaniappan K."/>
            <person name="Schneider S."/>
            <person name="Rohde M."/>
            <person name="Chain P."/>
            <person name="D'haeseleer P."/>
            <person name="Goker M."/>
            <person name="Bristow J."/>
            <person name="Eisen J.A."/>
            <person name="Markowitz V."/>
            <person name="Kyrpides N.C."/>
            <person name="Klenk H.P."/>
            <person name="Hugenholtz P."/>
        </authorList>
    </citation>
    <scope>NUCLEOTIDE SEQUENCE [LARGE SCALE GENOMIC DNA]</scope>
    <source>
        <strain evidence="16">ATCC 29202 / DSM 20476 / NCTC 11029 / RHS 1</strain>
    </source>
</reference>
<comment type="subcellular location">
    <subcellularLocation>
        <location evidence="2">Membrane</location>
        <topology evidence="2">Multi-pass membrane protein</topology>
    </subcellularLocation>
</comment>
<evidence type="ECO:0000256" key="10">
    <source>
        <dbReference type="ARBA" id="ARBA00022989"/>
    </source>
</evidence>
<keyword evidence="8" id="KW-0833">Ubl conjugation pathway</keyword>
<keyword evidence="5 13" id="KW-0812">Transmembrane</keyword>
<evidence type="ECO:0000256" key="11">
    <source>
        <dbReference type="ARBA" id="ARBA00023136"/>
    </source>
</evidence>
<evidence type="ECO:0000256" key="4">
    <source>
        <dbReference type="ARBA" id="ARBA00022679"/>
    </source>
</evidence>
<evidence type="ECO:0000256" key="8">
    <source>
        <dbReference type="ARBA" id="ARBA00022786"/>
    </source>
</evidence>
<dbReference type="HOGENOM" id="CLU_629892_0_0_11"/>
<keyword evidence="6" id="KW-0479">Metal-binding</keyword>
<evidence type="ECO:0000256" key="1">
    <source>
        <dbReference type="ARBA" id="ARBA00000900"/>
    </source>
</evidence>
<dbReference type="GO" id="GO:0016020">
    <property type="term" value="C:membrane"/>
    <property type="evidence" value="ECO:0007669"/>
    <property type="project" value="UniProtKB-SubCell"/>
</dbReference>
<evidence type="ECO:0000313" key="15">
    <source>
        <dbReference type="EMBL" id="ACV23091.1"/>
    </source>
</evidence>
<evidence type="ECO:0000256" key="7">
    <source>
        <dbReference type="ARBA" id="ARBA00022771"/>
    </source>
</evidence>
<evidence type="ECO:0000256" key="2">
    <source>
        <dbReference type="ARBA" id="ARBA00004141"/>
    </source>
</evidence>
<keyword evidence="9" id="KW-0862">Zinc</keyword>
<dbReference type="GO" id="GO:0008270">
    <property type="term" value="F:zinc ion binding"/>
    <property type="evidence" value="ECO:0007669"/>
    <property type="project" value="UniProtKB-KW"/>
</dbReference>
<evidence type="ECO:0000256" key="3">
    <source>
        <dbReference type="ARBA" id="ARBA00012483"/>
    </source>
</evidence>
<evidence type="ECO:0000313" key="16">
    <source>
        <dbReference type="Proteomes" id="UP000002026"/>
    </source>
</evidence>
<feature type="region of interest" description="Disordered" evidence="12">
    <location>
        <begin position="260"/>
        <end position="286"/>
    </location>
</feature>
<feature type="domain" description="E3 Ubiquitin ligase MUL1-like" evidence="14">
    <location>
        <begin position="375"/>
        <end position="433"/>
    </location>
</feature>
<keyword evidence="11 13" id="KW-0472">Membrane</keyword>
<gene>
    <name evidence="15" type="ordered locus">Shel_20800</name>
</gene>
<proteinExistence type="predicted"/>
<dbReference type="RefSeq" id="WP_012799191.1">
    <property type="nucleotide sequence ID" value="NC_013165.1"/>
</dbReference>
<evidence type="ECO:0000259" key="14">
    <source>
        <dbReference type="Pfam" id="PF12483"/>
    </source>
</evidence>
<evidence type="ECO:0000256" key="12">
    <source>
        <dbReference type="SAM" id="MobiDB-lite"/>
    </source>
</evidence>
<dbReference type="EMBL" id="CP001684">
    <property type="protein sequence ID" value="ACV23091.1"/>
    <property type="molecule type" value="Genomic_DNA"/>
</dbReference>
<evidence type="ECO:0000256" key="5">
    <source>
        <dbReference type="ARBA" id="ARBA00022692"/>
    </source>
</evidence>
<dbReference type="InterPro" id="IPR022170">
    <property type="entry name" value="MUL1-like"/>
</dbReference>
<protein>
    <recommendedName>
        <fullName evidence="3">RING-type E3 ubiquitin transferase</fullName>
        <ecNumber evidence="3">2.3.2.27</ecNumber>
    </recommendedName>
</protein>
<dbReference type="eggNOG" id="ENOG5033GBC">
    <property type="taxonomic scope" value="Bacteria"/>
</dbReference>
<dbReference type="GO" id="GO:0061630">
    <property type="term" value="F:ubiquitin protein ligase activity"/>
    <property type="evidence" value="ECO:0007669"/>
    <property type="project" value="UniProtKB-EC"/>
</dbReference>
<accession>C7N856</accession>
<dbReference type="AlphaFoldDB" id="C7N856"/>
<keyword evidence="10 13" id="KW-1133">Transmembrane helix</keyword>
<keyword evidence="4" id="KW-0808">Transferase</keyword>
<feature type="transmembrane region" description="Helical" evidence="13">
    <location>
        <begin position="6"/>
        <end position="24"/>
    </location>
</feature>
<name>C7N856_SLAHD</name>
<dbReference type="Pfam" id="PF12483">
    <property type="entry name" value="GIDE"/>
    <property type="match status" value="1"/>
</dbReference>
<comment type="catalytic activity">
    <reaction evidence="1">
        <text>S-ubiquitinyl-[E2 ubiquitin-conjugating enzyme]-L-cysteine + [acceptor protein]-L-lysine = [E2 ubiquitin-conjugating enzyme]-L-cysteine + N(6)-ubiquitinyl-[acceptor protein]-L-lysine.</text>
        <dbReference type="EC" id="2.3.2.27"/>
    </reaction>
</comment>
<dbReference type="GO" id="GO:0016567">
    <property type="term" value="P:protein ubiquitination"/>
    <property type="evidence" value="ECO:0007669"/>
    <property type="project" value="InterPro"/>
</dbReference>
<dbReference type="KEGG" id="shi:Shel_20800"/>
<evidence type="ECO:0000256" key="13">
    <source>
        <dbReference type="SAM" id="Phobius"/>
    </source>
</evidence>
<sequence>MYIEDLIFAIITVVLFVIIVRALLQMLKKSTSGESTGSNTAGAVGATKTTSEKAEIIEDIKSTPTSRVVDAISIVDELSQTSQNFRQYCELVGTTQATSSVTAPYSKREVAYYDVRCFRIDRVNGRNVETLVAHETSVEPFYFTDTSCDTKVYVNLAPFGDNCILVNSANRVEGPTSDFSKAVMANSSTSRSSSARYAVANALSKGANVLEGMRWRVSEGARALTTTFTLPAMAPAYAGGYVEPSCQPGKRVERRNVLLSKDGRPRPGGPYGYGGNRPSNGGRRSSSGVYYYGGQIPSGLDSFLDLGGAGQRGLHDKRGVGGPQGGYYYGSKDFDDFGDIGKTVLNIGLGMLLSSMATSTSSAPAQTRPVTTTQSNSFLGYRIVEDIVPCNYPVYCLGELYRHGGNAYMGKCISTDNSYYFATKIEAELVAHLQG</sequence>
<evidence type="ECO:0000256" key="6">
    <source>
        <dbReference type="ARBA" id="ARBA00022723"/>
    </source>
</evidence>
<keyword evidence="7" id="KW-0863">Zinc-finger</keyword>
<organism evidence="15 16">
    <name type="scientific">Slackia heliotrinireducens (strain ATCC 29202 / DSM 20476 / NCTC 11029 / RHS 1)</name>
    <name type="common">Peptococcus heliotrinreducens</name>
    <dbReference type="NCBI Taxonomy" id="471855"/>
    <lineage>
        <taxon>Bacteria</taxon>
        <taxon>Bacillati</taxon>
        <taxon>Actinomycetota</taxon>
        <taxon>Coriobacteriia</taxon>
        <taxon>Eggerthellales</taxon>
        <taxon>Eggerthellaceae</taxon>
        <taxon>Slackia</taxon>
    </lineage>
</organism>
<dbReference type="Proteomes" id="UP000002026">
    <property type="component" value="Chromosome"/>
</dbReference>
<dbReference type="STRING" id="471855.Shel_20800"/>
<feature type="compositionally biased region" description="Low complexity" evidence="12">
    <location>
        <begin position="276"/>
        <end position="286"/>
    </location>
</feature>